<protein>
    <submittedName>
        <fullName evidence="1">Uncharacterized protein</fullName>
    </submittedName>
</protein>
<dbReference type="EMBL" id="QANS01000003">
    <property type="protein sequence ID" value="PTU31674.1"/>
    <property type="molecule type" value="Genomic_DNA"/>
</dbReference>
<keyword evidence="2" id="KW-1185">Reference proteome</keyword>
<organism evidence="1 2">
    <name type="scientific">Stenotrophobium rhamnosiphilum</name>
    <dbReference type="NCBI Taxonomy" id="2029166"/>
    <lineage>
        <taxon>Bacteria</taxon>
        <taxon>Pseudomonadati</taxon>
        <taxon>Pseudomonadota</taxon>
        <taxon>Gammaproteobacteria</taxon>
        <taxon>Nevskiales</taxon>
        <taxon>Nevskiaceae</taxon>
        <taxon>Stenotrophobium</taxon>
    </lineage>
</organism>
<gene>
    <name evidence="1" type="ORF">CJD38_10195</name>
</gene>
<dbReference type="OrthoDB" id="9815482at2"/>
<accession>A0A2T5MGH1</accession>
<dbReference type="Proteomes" id="UP000244248">
    <property type="component" value="Unassembled WGS sequence"/>
</dbReference>
<dbReference type="RefSeq" id="WP_107940223.1">
    <property type="nucleotide sequence ID" value="NZ_QANS01000003.1"/>
</dbReference>
<dbReference type="AlphaFoldDB" id="A0A2T5MGH1"/>
<evidence type="ECO:0000313" key="1">
    <source>
        <dbReference type="EMBL" id="PTU31674.1"/>
    </source>
</evidence>
<proteinExistence type="predicted"/>
<evidence type="ECO:0000313" key="2">
    <source>
        <dbReference type="Proteomes" id="UP000244248"/>
    </source>
</evidence>
<reference evidence="1 2" key="1">
    <citation type="submission" date="2018-04" db="EMBL/GenBank/DDBJ databases">
        <title>Novel species isolated from glacier.</title>
        <authorList>
            <person name="Liu Q."/>
            <person name="Xin Y.-H."/>
        </authorList>
    </citation>
    <scope>NUCLEOTIDE SEQUENCE [LARGE SCALE GENOMIC DNA]</scope>
    <source>
        <strain evidence="1 2">GT1R17</strain>
    </source>
</reference>
<comment type="caution">
    <text evidence="1">The sequence shown here is derived from an EMBL/GenBank/DDBJ whole genome shotgun (WGS) entry which is preliminary data.</text>
</comment>
<sequence length="137" mass="16056">MSTEKDPFEALLERQLQGIRSTRAELEKEVSHRSVYLDVEWKKVVDSVRNLQNRLQRHPKVQHFVISKDDTEITIKIIDSHARRNYSYFILSRNHPEKKFPGLDVVWLSEFGEDDRNFREPSDALATLVRAIAPKLA</sequence>
<name>A0A2T5MGH1_9GAMM</name>